<reference evidence="10" key="1">
    <citation type="submission" date="2023-10" db="EMBL/GenBank/DDBJ databases">
        <title>Genome assembly of Pristionchus species.</title>
        <authorList>
            <person name="Yoshida K."/>
            <person name="Sommer R.J."/>
        </authorList>
    </citation>
    <scope>NUCLEOTIDE SEQUENCE</scope>
    <source>
        <strain evidence="10">RS5133</strain>
    </source>
</reference>
<dbReference type="Proteomes" id="UP001432322">
    <property type="component" value="Unassembled WGS sequence"/>
</dbReference>
<proteinExistence type="inferred from homology"/>
<dbReference type="GO" id="GO:0031902">
    <property type="term" value="C:late endosome membrane"/>
    <property type="evidence" value="ECO:0007669"/>
    <property type="project" value="UniProtKB-SubCell"/>
</dbReference>
<feature type="transmembrane region" description="Helical" evidence="8">
    <location>
        <begin position="102"/>
        <end position="131"/>
    </location>
</feature>
<gene>
    <name evidence="10" type="ORF">PFISCL1PPCAC_20494</name>
</gene>
<evidence type="ECO:0000256" key="1">
    <source>
        <dbReference type="ARBA" id="ARBA00004414"/>
    </source>
</evidence>
<dbReference type="AlphaFoldDB" id="A0AAV5WBH6"/>
<keyword evidence="8" id="KW-1133">Transmembrane helix</keyword>
<dbReference type="InterPro" id="IPR006629">
    <property type="entry name" value="LITAF"/>
</dbReference>
<evidence type="ECO:0000256" key="2">
    <source>
        <dbReference type="ARBA" id="ARBA00004481"/>
    </source>
</evidence>
<dbReference type="PANTHER" id="PTHR23292:SF44">
    <property type="entry name" value="LITAF DOMAIN-CONTAINING PROTEIN"/>
    <property type="match status" value="1"/>
</dbReference>
<sequence length="163" mass="18031">SVIGEPSSPVHRVFSDNPLSGCDSAPLFSRFVSTSLLASSTTSLLLLISIKMSSFPSRPKPMPVHRSASHTPSMMVNAKKYLSDHPQLLDCPRCRAHGETEVIFRVGLASWLAFVVLLCLGIFIFPLFFVWVPFVVDTFKDAEHRCASCKGWIGTYRRVGKST</sequence>
<organism evidence="10 11">
    <name type="scientific">Pristionchus fissidentatus</name>
    <dbReference type="NCBI Taxonomy" id="1538716"/>
    <lineage>
        <taxon>Eukaryota</taxon>
        <taxon>Metazoa</taxon>
        <taxon>Ecdysozoa</taxon>
        <taxon>Nematoda</taxon>
        <taxon>Chromadorea</taxon>
        <taxon>Rhabditida</taxon>
        <taxon>Rhabditina</taxon>
        <taxon>Diplogasteromorpha</taxon>
        <taxon>Diplogasteroidea</taxon>
        <taxon>Neodiplogasteridae</taxon>
        <taxon>Pristionchus</taxon>
    </lineage>
</organism>
<evidence type="ECO:0000313" key="10">
    <source>
        <dbReference type="EMBL" id="GMT29197.1"/>
    </source>
</evidence>
<dbReference type="EMBL" id="BTSY01000005">
    <property type="protein sequence ID" value="GMT29197.1"/>
    <property type="molecule type" value="Genomic_DNA"/>
</dbReference>
<dbReference type="InterPro" id="IPR037519">
    <property type="entry name" value="LITAF_fam"/>
</dbReference>
<protein>
    <recommendedName>
        <fullName evidence="9">LITAF domain-containing protein</fullName>
    </recommendedName>
</protein>
<evidence type="ECO:0000259" key="9">
    <source>
        <dbReference type="PROSITE" id="PS51837"/>
    </source>
</evidence>
<keyword evidence="8" id="KW-0812">Transmembrane</keyword>
<name>A0AAV5WBH6_9BILA</name>
<evidence type="ECO:0000256" key="6">
    <source>
        <dbReference type="ARBA" id="ARBA00022833"/>
    </source>
</evidence>
<evidence type="ECO:0000256" key="4">
    <source>
        <dbReference type="ARBA" id="ARBA00005975"/>
    </source>
</evidence>
<accession>A0AAV5WBH6</accession>
<keyword evidence="5" id="KW-0479">Metal-binding</keyword>
<keyword evidence="11" id="KW-1185">Reference proteome</keyword>
<evidence type="ECO:0000256" key="8">
    <source>
        <dbReference type="SAM" id="Phobius"/>
    </source>
</evidence>
<dbReference type="Pfam" id="PF10601">
    <property type="entry name" value="zf-LITAF-like"/>
    <property type="match status" value="1"/>
</dbReference>
<dbReference type="PANTHER" id="PTHR23292">
    <property type="entry name" value="LIPOPOLYSACCHARIDE-INDUCED TUMOR NECROSIS FACTOR-ALPHA FACTOR"/>
    <property type="match status" value="1"/>
</dbReference>
<feature type="domain" description="LITAF" evidence="9">
    <location>
        <begin position="71"/>
        <end position="158"/>
    </location>
</feature>
<keyword evidence="7 8" id="KW-0472">Membrane</keyword>
<comment type="subcellular location">
    <subcellularLocation>
        <location evidence="2">Endosome membrane</location>
        <topology evidence="2">Peripheral membrane protein</topology>
    </subcellularLocation>
    <subcellularLocation>
        <location evidence="1">Late endosome membrane</location>
    </subcellularLocation>
    <subcellularLocation>
        <location evidence="3">Lysosome membrane</location>
        <topology evidence="3">Peripheral membrane protein</topology>
        <orientation evidence="3">Cytoplasmic side</orientation>
    </subcellularLocation>
</comment>
<dbReference type="SMART" id="SM00714">
    <property type="entry name" value="LITAF"/>
    <property type="match status" value="1"/>
</dbReference>
<dbReference type="GO" id="GO:0005765">
    <property type="term" value="C:lysosomal membrane"/>
    <property type="evidence" value="ECO:0007669"/>
    <property type="project" value="UniProtKB-SubCell"/>
</dbReference>
<dbReference type="GO" id="GO:0008270">
    <property type="term" value="F:zinc ion binding"/>
    <property type="evidence" value="ECO:0007669"/>
    <property type="project" value="TreeGrafter"/>
</dbReference>
<feature type="non-terminal residue" evidence="10">
    <location>
        <position position="1"/>
    </location>
</feature>
<comment type="similarity">
    <text evidence="4">Belongs to the CDIP1/LITAF family.</text>
</comment>
<keyword evidence="6" id="KW-0862">Zinc</keyword>
<evidence type="ECO:0000313" key="11">
    <source>
        <dbReference type="Proteomes" id="UP001432322"/>
    </source>
</evidence>
<evidence type="ECO:0000256" key="7">
    <source>
        <dbReference type="ARBA" id="ARBA00023136"/>
    </source>
</evidence>
<evidence type="ECO:0000256" key="5">
    <source>
        <dbReference type="ARBA" id="ARBA00022723"/>
    </source>
</evidence>
<comment type="caution">
    <text evidence="10">The sequence shown here is derived from an EMBL/GenBank/DDBJ whole genome shotgun (WGS) entry which is preliminary data.</text>
</comment>
<feature type="transmembrane region" description="Helical" evidence="8">
    <location>
        <begin position="27"/>
        <end position="50"/>
    </location>
</feature>
<evidence type="ECO:0000256" key="3">
    <source>
        <dbReference type="ARBA" id="ARBA00004630"/>
    </source>
</evidence>
<dbReference type="PROSITE" id="PS51837">
    <property type="entry name" value="LITAF"/>
    <property type="match status" value="1"/>
</dbReference>